<keyword evidence="2" id="KW-1185">Reference proteome</keyword>
<sequence length="83" mass="8783">MAQAVFRSLTQISVGQAETHELLKTILSVLQPDDAGENQIALVIQELVETITQQTAAVQAQTVELRGLKDTVERIAAGGASAP</sequence>
<accession>A0A939HKS7</accession>
<evidence type="ECO:0000313" key="2">
    <source>
        <dbReference type="Proteomes" id="UP000664073"/>
    </source>
</evidence>
<gene>
    <name evidence="1" type="ORF">J2D77_13845</name>
</gene>
<organism evidence="1 2">
    <name type="scientific">Acetobacter garciniae</name>
    <dbReference type="NCBI Taxonomy" id="2817435"/>
    <lineage>
        <taxon>Bacteria</taxon>
        <taxon>Pseudomonadati</taxon>
        <taxon>Pseudomonadota</taxon>
        <taxon>Alphaproteobacteria</taxon>
        <taxon>Acetobacterales</taxon>
        <taxon>Acetobacteraceae</taxon>
        <taxon>Acetobacter</taxon>
    </lineage>
</organism>
<dbReference type="AlphaFoldDB" id="A0A939HKS7"/>
<comment type="caution">
    <text evidence="1">The sequence shown here is derived from an EMBL/GenBank/DDBJ whole genome shotgun (WGS) entry which is preliminary data.</text>
</comment>
<dbReference type="Proteomes" id="UP000664073">
    <property type="component" value="Unassembled WGS sequence"/>
</dbReference>
<dbReference type="EMBL" id="JAFVMH010000008">
    <property type="protein sequence ID" value="MBO1326233.1"/>
    <property type="molecule type" value="Genomic_DNA"/>
</dbReference>
<evidence type="ECO:0000313" key="1">
    <source>
        <dbReference type="EMBL" id="MBO1326233.1"/>
    </source>
</evidence>
<proteinExistence type="predicted"/>
<dbReference type="RefSeq" id="WP_207846920.1">
    <property type="nucleotide sequence ID" value="NZ_JAFVMH010000008.1"/>
</dbReference>
<reference evidence="1" key="1">
    <citation type="submission" date="2021-03" db="EMBL/GenBank/DDBJ databases">
        <title>The complete genome sequence of Acetobacter sp. TBRC 12339.</title>
        <authorList>
            <person name="Charoenyingcharoen P."/>
            <person name="Yukphan P."/>
        </authorList>
    </citation>
    <scope>NUCLEOTIDE SEQUENCE</scope>
    <source>
        <strain evidence="1">TBRC 12339</strain>
    </source>
</reference>
<protein>
    <submittedName>
        <fullName evidence="1">Uncharacterized protein</fullName>
    </submittedName>
</protein>
<name>A0A939HKS7_9PROT</name>